<feature type="transmembrane region" description="Helical" evidence="1">
    <location>
        <begin position="141"/>
        <end position="162"/>
    </location>
</feature>
<feature type="transmembrane region" description="Helical" evidence="1">
    <location>
        <begin position="277"/>
        <end position="303"/>
    </location>
</feature>
<feature type="transmembrane region" description="Helical" evidence="1">
    <location>
        <begin position="100"/>
        <end position="121"/>
    </location>
</feature>
<dbReference type="Gene3D" id="1.10.1900.10">
    <property type="entry name" value="c-terminal domain of poly(a) binding protein"/>
    <property type="match status" value="1"/>
</dbReference>
<feature type="transmembrane region" description="Helical" evidence="1">
    <location>
        <begin position="309"/>
        <end position="329"/>
    </location>
</feature>
<accession>A0A1M5UUK2</accession>
<gene>
    <name evidence="2" type="ORF">SAMN02745207_01898</name>
</gene>
<dbReference type="OrthoDB" id="1907021at2"/>
<organism evidence="2 3">
    <name type="scientific">Clostridium grantii DSM 8605</name>
    <dbReference type="NCBI Taxonomy" id="1121316"/>
    <lineage>
        <taxon>Bacteria</taxon>
        <taxon>Bacillati</taxon>
        <taxon>Bacillota</taxon>
        <taxon>Clostridia</taxon>
        <taxon>Eubacteriales</taxon>
        <taxon>Clostridiaceae</taxon>
        <taxon>Clostridium</taxon>
    </lineage>
</organism>
<protein>
    <submittedName>
        <fullName evidence="2">Uncharacterized protein</fullName>
    </submittedName>
</protein>
<dbReference type="InterPro" id="IPR008316">
    <property type="entry name" value="UCP029876"/>
</dbReference>
<dbReference type="Pfam" id="PF06304">
    <property type="entry name" value="DUF1048"/>
    <property type="match status" value="1"/>
</dbReference>
<dbReference type="RefSeq" id="WP_073338200.1">
    <property type="nucleotide sequence ID" value="NZ_FQXM01000009.1"/>
</dbReference>
<dbReference type="EMBL" id="FQXM01000009">
    <property type="protein sequence ID" value="SHH66433.1"/>
    <property type="molecule type" value="Genomic_DNA"/>
</dbReference>
<dbReference type="SUPFAM" id="SSF158560">
    <property type="entry name" value="BH3980-like"/>
    <property type="match status" value="1"/>
</dbReference>
<feature type="transmembrane region" description="Helical" evidence="1">
    <location>
        <begin position="202"/>
        <end position="223"/>
    </location>
</feature>
<reference evidence="2 3" key="1">
    <citation type="submission" date="2016-11" db="EMBL/GenBank/DDBJ databases">
        <authorList>
            <person name="Jaros S."/>
            <person name="Januszkiewicz K."/>
            <person name="Wedrychowicz H."/>
        </authorList>
    </citation>
    <scope>NUCLEOTIDE SEQUENCE [LARGE SCALE GENOMIC DNA]</scope>
    <source>
        <strain evidence="2 3">DSM 8605</strain>
    </source>
</reference>
<keyword evidence="1" id="KW-1133">Transmembrane helix</keyword>
<proteinExistence type="predicted"/>
<evidence type="ECO:0000313" key="2">
    <source>
        <dbReference type="EMBL" id="SHH66433.1"/>
    </source>
</evidence>
<feature type="transmembrane region" description="Helical" evidence="1">
    <location>
        <begin position="174"/>
        <end position="190"/>
    </location>
</feature>
<evidence type="ECO:0000313" key="3">
    <source>
        <dbReference type="Proteomes" id="UP000184447"/>
    </source>
</evidence>
<keyword evidence="1" id="KW-0472">Membrane</keyword>
<keyword evidence="3" id="KW-1185">Reference proteome</keyword>
<evidence type="ECO:0000256" key="1">
    <source>
        <dbReference type="SAM" id="Phobius"/>
    </source>
</evidence>
<sequence>MGNDKFKVEEVENYKKYKEQLQNEYLETFVKIELYINGSTKLNEKRKNDCFLQILDTFLSAQEEANSVKSITGRDLRKYCDSMIYGEAIYLHKATKIFDAFLQGLYWVVFFHFWFLLWYAIKLKDSSIIFQPMNLGLDEIFIIFFNIYFIPKILFIVTKNYFEDPIKCKRIKRYTTLVLWILSGGIYAFIKDEFTKYGILVSFSKLILILVYLLIIGISVLALKDIFMNESRRDELESKYFWILKRDYEKHKVKCGKHNKDSLDWDKFLKKKVKYNYIFIILWLIYGILFLVFTILISVGMFVKGNIDVVGILMLLFVMFIVLVMISCVKEGINRNKQLTKMS</sequence>
<dbReference type="Proteomes" id="UP000184447">
    <property type="component" value="Unassembled WGS sequence"/>
</dbReference>
<keyword evidence="1" id="KW-0812">Transmembrane</keyword>
<name>A0A1M5UUK2_9CLOT</name>
<dbReference type="AlphaFoldDB" id="A0A1M5UUK2"/>